<dbReference type="PATRIC" id="fig|1227456.3.peg.4077"/>
<evidence type="ECO:0000259" key="3">
    <source>
        <dbReference type="Pfam" id="PF13478"/>
    </source>
</evidence>
<evidence type="ECO:0000313" key="4">
    <source>
        <dbReference type="EMBL" id="EMA48149.1"/>
    </source>
</evidence>
<dbReference type="PANTHER" id="PTHR30388">
    <property type="entry name" value="ALDEHYDE OXIDOREDUCTASE MOLYBDENUM COFACTOR ASSEMBLY PROTEIN"/>
    <property type="match status" value="1"/>
</dbReference>
<dbReference type="InterPro" id="IPR027051">
    <property type="entry name" value="XdhC_Rossmann_dom"/>
</dbReference>
<protein>
    <submittedName>
        <fullName evidence="4">Xanthine and Co dehydrogenase maturation factor</fullName>
    </submittedName>
</protein>
<gene>
    <name evidence="4" type="ORF">C450_20171</name>
</gene>
<dbReference type="Gene3D" id="3.40.50.720">
    <property type="entry name" value="NAD(P)-binding Rossmann-like Domain"/>
    <property type="match status" value="1"/>
</dbReference>
<dbReference type="STRING" id="1227456.C450_20171"/>
<organism evidence="4 5">
    <name type="scientific">Halococcus salifodinae DSM 8989</name>
    <dbReference type="NCBI Taxonomy" id="1227456"/>
    <lineage>
        <taxon>Archaea</taxon>
        <taxon>Methanobacteriati</taxon>
        <taxon>Methanobacteriota</taxon>
        <taxon>Stenosarchaea group</taxon>
        <taxon>Halobacteria</taxon>
        <taxon>Halobacteriales</taxon>
        <taxon>Halococcaceae</taxon>
        <taxon>Halococcus</taxon>
    </lineage>
</organism>
<dbReference type="EMBL" id="AOME01000102">
    <property type="protein sequence ID" value="EMA48149.1"/>
    <property type="molecule type" value="Genomic_DNA"/>
</dbReference>
<dbReference type="AlphaFoldDB" id="M0MTR6"/>
<dbReference type="Pfam" id="PF02625">
    <property type="entry name" value="XdhC_CoxI"/>
    <property type="match status" value="1"/>
</dbReference>
<feature type="compositionally biased region" description="Basic and acidic residues" evidence="1">
    <location>
        <begin position="351"/>
        <end position="368"/>
    </location>
</feature>
<dbReference type="PANTHER" id="PTHR30388:SF6">
    <property type="entry name" value="XANTHINE DEHYDROGENASE SUBUNIT A-RELATED"/>
    <property type="match status" value="1"/>
</dbReference>
<dbReference type="InterPro" id="IPR003777">
    <property type="entry name" value="XdhC_CoxI"/>
</dbReference>
<proteinExistence type="predicted"/>
<feature type="region of interest" description="Disordered" evidence="1">
    <location>
        <begin position="348"/>
        <end position="368"/>
    </location>
</feature>
<comment type="caution">
    <text evidence="4">The sequence shown here is derived from an EMBL/GenBank/DDBJ whole genome shotgun (WGS) entry which is preliminary data.</text>
</comment>
<dbReference type="Pfam" id="PF13478">
    <property type="entry name" value="XdhC_C"/>
    <property type="match status" value="1"/>
</dbReference>
<feature type="domain" description="XdhC- CoxI" evidence="2">
    <location>
        <begin position="15"/>
        <end position="79"/>
    </location>
</feature>
<evidence type="ECO:0000259" key="2">
    <source>
        <dbReference type="Pfam" id="PF02625"/>
    </source>
</evidence>
<sequence>MTETEVLSAIGETLDRDVDAVLATIIDVEGSAYRRPGAKMLIEGDDSAGSLTAGCLEDEVRGLAGDVLDAGQPRIETYDLTGDDDIWGLGMGCNGIITVLLEPLDESYRPVVERVTNGGDCGVVTVTDGDRPLGERGFYDPETEFSDNLPGWLCEELREPTATLLERGKTDTVGVETDDGTVEVFVEGIEAPSNLVVVGSGPDVNPVVELAKQVDFQVTVVTFRGALSSGENFPAADAVRATSPTDIGDNIEFDDDTYVIVMTHNFIDDRLAVEDLIDTPVQYIGLMGPQERFEEMLEDFADESVEITEDDTSRIYTPIGLDLGGDSPHQIAYSIVAEALAIANNRSPQHLTDREGPIHDRIEVPLAE</sequence>
<name>M0MTR6_9EURY</name>
<accession>M0MTR6</accession>
<evidence type="ECO:0000256" key="1">
    <source>
        <dbReference type="SAM" id="MobiDB-lite"/>
    </source>
</evidence>
<dbReference type="InterPro" id="IPR052698">
    <property type="entry name" value="MoCofactor_Util/Proc"/>
</dbReference>
<evidence type="ECO:0000313" key="5">
    <source>
        <dbReference type="Proteomes" id="UP000011625"/>
    </source>
</evidence>
<feature type="domain" description="XdhC Rossmann" evidence="3">
    <location>
        <begin position="195"/>
        <end position="338"/>
    </location>
</feature>
<dbReference type="Proteomes" id="UP000011625">
    <property type="component" value="Unassembled WGS sequence"/>
</dbReference>
<reference evidence="4 5" key="1">
    <citation type="journal article" date="2014" name="PLoS Genet.">
        <title>Phylogenetically driven sequencing of extremely halophilic archaea reveals strategies for static and dynamic osmo-response.</title>
        <authorList>
            <person name="Becker E.A."/>
            <person name="Seitzer P.M."/>
            <person name="Tritt A."/>
            <person name="Larsen D."/>
            <person name="Krusor M."/>
            <person name="Yao A.I."/>
            <person name="Wu D."/>
            <person name="Madern D."/>
            <person name="Eisen J.A."/>
            <person name="Darling A.E."/>
            <person name="Facciotti M.T."/>
        </authorList>
    </citation>
    <scope>NUCLEOTIDE SEQUENCE [LARGE SCALE GENOMIC DNA]</scope>
    <source>
        <strain evidence="4 5">DSM 8989</strain>
    </source>
</reference>
<keyword evidence="5" id="KW-1185">Reference proteome</keyword>